<dbReference type="RefSeq" id="WP_200808662.1">
    <property type="nucleotide sequence ID" value="NZ_FWZX01000029.1"/>
</dbReference>
<dbReference type="GO" id="GO:0008168">
    <property type="term" value="F:methyltransferase activity"/>
    <property type="evidence" value="ECO:0007669"/>
    <property type="project" value="UniProtKB-KW"/>
</dbReference>
<keyword evidence="6" id="KW-0830">Ubiquinone</keyword>
<keyword evidence="1 6" id="KW-0489">Methyltransferase</keyword>
<evidence type="ECO:0000256" key="1">
    <source>
        <dbReference type="ARBA" id="ARBA00022603"/>
    </source>
</evidence>
<keyword evidence="3" id="KW-0949">S-adenosyl-L-methionine</keyword>
<evidence type="ECO:0000256" key="4">
    <source>
        <dbReference type="SAM" id="MobiDB-lite"/>
    </source>
</evidence>
<dbReference type="InterPro" id="IPR029063">
    <property type="entry name" value="SAM-dependent_MTases_sf"/>
</dbReference>
<dbReference type="STRING" id="560819.SAMN05428998_12911"/>
<sequence length="292" mass="30655">MDERKARNGMQEAAPGGDQAARWNGPAGRAWVEAQAALDALFEPFERLLAGQVPEGSAAGVLDVGCGTGATTLAIARRLGPGGRCLGLDLSAPMLARARERAAAEGSPARFLQADAAGHAFEPAAFDLIVSRFGVMFFDDPVRAFANLRAAAKPGAALRCIAWRSPGENPFMTTAERAAAPLLPPLPPRVPDAPGQFAFADPERVRGILEDSGWTAVALRPLDVPCRLPAADLQRYITRMGPVGTALQQADAATRARVVAALEAAFAAYVAEGEARFTAACWLVEATAAKER</sequence>
<gene>
    <name evidence="6" type="ORF">SAMN05428998_12911</name>
</gene>
<dbReference type="Proteomes" id="UP000192917">
    <property type="component" value="Unassembled WGS sequence"/>
</dbReference>
<dbReference type="Gene3D" id="3.40.50.150">
    <property type="entry name" value="Vaccinia Virus protein VP39"/>
    <property type="match status" value="1"/>
</dbReference>
<evidence type="ECO:0000313" key="7">
    <source>
        <dbReference type="Proteomes" id="UP000192917"/>
    </source>
</evidence>
<dbReference type="CDD" id="cd02440">
    <property type="entry name" value="AdoMet_MTases"/>
    <property type="match status" value="1"/>
</dbReference>
<dbReference type="Pfam" id="PF13649">
    <property type="entry name" value="Methyltransf_25"/>
    <property type="match status" value="1"/>
</dbReference>
<dbReference type="EMBL" id="FWZX01000029">
    <property type="protein sequence ID" value="SMF69721.1"/>
    <property type="molecule type" value="Genomic_DNA"/>
</dbReference>
<evidence type="ECO:0000256" key="2">
    <source>
        <dbReference type="ARBA" id="ARBA00022679"/>
    </source>
</evidence>
<evidence type="ECO:0000259" key="5">
    <source>
        <dbReference type="Pfam" id="PF13649"/>
    </source>
</evidence>
<dbReference type="AlphaFoldDB" id="A0A1Y6CQ04"/>
<name>A0A1Y6CQ04_9PROT</name>
<dbReference type="PANTHER" id="PTHR43464:SF19">
    <property type="entry name" value="UBIQUINONE BIOSYNTHESIS O-METHYLTRANSFERASE, MITOCHONDRIAL"/>
    <property type="match status" value="1"/>
</dbReference>
<dbReference type="InterPro" id="IPR041698">
    <property type="entry name" value="Methyltransf_25"/>
</dbReference>
<dbReference type="PANTHER" id="PTHR43464">
    <property type="entry name" value="METHYLTRANSFERASE"/>
    <property type="match status" value="1"/>
</dbReference>
<proteinExistence type="predicted"/>
<accession>A0A1Y6CQ04</accession>
<dbReference type="GO" id="GO:0032259">
    <property type="term" value="P:methylation"/>
    <property type="evidence" value="ECO:0007669"/>
    <property type="project" value="UniProtKB-KW"/>
</dbReference>
<protein>
    <submittedName>
        <fullName evidence="6">Ubiquinone/menaquinone biosynthesis C-methylase UbiE</fullName>
    </submittedName>
</protein>
<feature type="region of interest" description="Disordered" evidence="4">
    <location>
        <begin position="1"/>
        <end position="22"/>
    </location>
</feature>
<organism evidence="6 7">
    <name type="scientific">Tistlia consotensis USBA 355</name>
    <dbReference type="NCBI Taxonomy" id="560819"/>
    <lineage>
        <taxon>Bacteria</taxon>
        <taxon>Pseudomonadati</taxon>
        <taxon>Pseudomonadota</taxon>
        <taxon>Alphaproteobacteria</taxon>
        <taxon>Rhodospirillales</taxon>
        <taxon>Rhodovibrionaceae</taxon>
        <taxon>Tistlia</taxon>
    </lineage>
</organism>
<dbReference type="SUPFAM" id="SSF53335">
    <property type="entry name" value="S-adenosyl-L-methionine-dependent methyltransferases"/>
    <property type="match status" value="1"/>
</dbReference>
<keyword evidence="2" id="KW-0808">Transferase</keyword>
<evidence type="ECO:0000256" key="3">
    <source>
        <dbReference type="ARBA" id="ARBA00022691"/>
    </source>
</evidence>
<evidence type="ECO:0000313" key="6">
    <source>
        <dbReference type="EMBL" id="SMF69721.1"/>
    </source>
</evidence>
<keyword evidence="7" id="KW-1185">Reference proteome</keyword>
<feature type="domain" description="Methyltransferase" evidence="5">
    <location>
        <begin position="61"/>
        <end position="155"/>
    </location>
</feature>
<reference evidence="6 7" key="1">
    <citation type="submission" date="2017-04" db="EMBL/GenBank/DDBJ databases">
        <authorList>
            <person name="Afonso C.L."/>
            <person name="Miller P.J."/>
            <person name="Scott M.A."/>
            <person name="Spackman E."/>
            <person name="Goraichik I."/>
            <person name="Dimitrov K.M."/>
            <person name="Suarez D.L."/>
            <person name="Swayne D.E."/>
        </authorList>
    </citation>
    <scope>NUCLEOTIDE SEQUENCE [LARGE SCALE GENOMIC DNA]</scope>
    <source>
        <strain evidence="6 7">USBA 355</strain>
    </source>
</reference>